<keyword evidence="5 7" id="KW-1133">Transmembrane helix</keyword>
<keyword evidence="6 7" id="KW-0472">Membrane</keyword>
<evidence type="ECO:0000313" key="10">
    <source>
        <dbReference type="Proteomes" id="UP001430953"/>
    </source>
</evidence>
<feature type="transmembrane region" description="Helical" evidence="7">
    <location>
        <begin position="20"/>
        <end position="42"/>
    </location>
</feature>
<dbReference type="InterPro" id="IPR005829">
    <property type="entry name" value="Sugar_transporter_CS"/>
</dbReference>
<proteinExistence type="inferred from homology"/>
<comment type="caution">
    <text evidence="9">The sequence shown here is derived from an EMBL/GenBank/DDBJ whole genome shotgun (WGS) entry which is preliminary data.</text>
</comment>
<dbReference type="EMBL" id="JADYXP020000020">
    <property type="protein sequence ID" value="KAL0104081.1"/>
    <property type="molecule type" value="Genomic_DNA"/>
</dbReference>
<evidence type="ECO:0000313" key="9">
    <source>
        <dbReference type="EMBL" id="KAL0104081.1"/>
    </source>
</evidence>
<protein>
    <recommendedName>
        <fullName evidence="8">Major facilitator superfamily (MFS) profile domain-containing protein</fullName>
    </recommendedName>
</protein>
<evidence type="ECO:0000256" key="3">
    <source>
        <dbReference type="ARBA" id="ARBA00022448"/>
    </source>
</evidence>
<keyword evidence="4 7" id="KW-0812">Transmembrane</keyword>
<feature type="transmembrane region" description="Helical" evidence="7">
    <location>
        <begin position="308"/>
        <end position="327"/>
    </location>
</feature>
<evidence type="ECO:0000256" key="5">
    <source>
        <dbReference type="ARBA" id="ARBA00022989"/>
    </source>
</evidence>
<dbReference type="SUPFAM" id="SSF103473">
    <property type="entry name" value="MFS general substrate transporter"/>
    <property type="match status" value="1"/>
</dbReference>
<name>A0AAW2ENV9_9HYME</name>
<dbReference type="GO" id="GO:0016020">
    <property type="term" value="C:membrane"/>
    <property type="evidence" value="ECO:0007669"/>
    <property type="project" value="UniProtKB-SubCell"/>
</dbReference>
<dbReference type="AlphaFoldDB" id="A0AAW2ENV9"/>
<dbReference type="GO" id="GO:0022857">
    <property type="term" value="F:transmembrane transporter activity"/>
    <property type="evidence" value="ECO:0007669"/>
    <property type="project" value="InterPro"/>
</dbReference>
<feature type="transmembrane region" description="Helical" evidence="7">
    <location>
        <begin position="333"/>
        <end position="355"/>
    </location>
</feature>
<dbReference type="InterPro" id="IPR036259">
    <property type="entry name" value="MFS_trans_sf"/>
</dbReference>
<organism evidence="9 10">
    <name type="scientific">Cardiocondyla obscurior</name>
    <dbReference type="NCBI Taxonomy" id="286306"/>
    <lineage>
        <taxon>Eukaryota</taxon>
        <taxon>Metazoa</taxon>
        <taxon>Ecdysozoa</taxon>
        <taxon>Arthropoda</taxon>
        <taxon>Hexapoda</taxon>
        <taxon>Insecta</taxon>
        <taxon>Pterygota</taxon>
        <taxon>Neoptera</taxon>
        <taxon>Endopterygota</taxon>
        <taxon>Hymenoptera</taxon>
        <taxon>Apocrita</taxon>
        <taxon>Aculeata</taxon>
        <taxon>Formicoidea</taxon>
        <taxon>Formicidae</taxon>
        <taxon>Myrmicinae</taxon>
        <taxon>Cardiocondyla</taxon>
    </lineage>
</organism>
<feature type="domain" description="Major facilitator superfamily (MFS) profile" evidence="8">
    <location>
        <begin position="1"/>
        <end position="414"/>
    </location>
</feature>
<sequence length="426" mass="47431">MAVGAFLFGTISDVAGRKKLIPIAMTIMFCALATLSFAQAIFLIKLSVFMLGLGAAGSNIILKVYLIECLPMRKRGTCLAIIDMFWVVGYLSALGISWFIMPSVIHMLKRQFRPSSWRVLAVICGMPSLVFACTSGLLLPSPRFSLHRRRLRQALTVLQQMYAINYSKHANTYPISNLEDCVQSNDEDESNSIQSYFTKTWERIYKMYKSPYKRTTLYGTLTCVLHYPGFAWLALWNTHVLQEMERGDVLSGNGTCHVDIQDVALDFLRDCSEINEARFGMLSLISLGYVLGESLLIAGIDVIGRRPYLIFSGLTGGITSLMLIFRLHHAIRVTLSSIFLAAYAIGCTTTCVLLLENYPTALRGTAMGFMKVLPYLVVFALQLFLKTSCLLSIIIASINFMGAAFVMLSVPDLTGLPMKEQFMSPI</sequence>
<evidence type="ECO:0000256" key="2">
    <source>
        <dbReference type="ARBA" id="ARBA00008335"/>
    </source>
</evidence>
<comment type="similarity">
    <text evidence="2">Belongs to the major facilitator superfamily.</text>
</comment>
<accession>A0AAW2ENV9</accession>
<feature type="transmembrane region" description="Helical" evidence="7">
    <location>
        <begin position="78"/>
        <end position="100"/>
    </location>
</feature>
<dbReference type="PROSITE" id="PS00216">
    <property type="entry name" value="SUGAR_TRANSPORT_1"/>
    <property type="match status" value="1"/>
</dbReference>
<dbReference type="PROSITE" id="PS50850">
    <property type="entry name" value="MFS"/>
    <property type="match status" value="1"/>
</dbReference>
<feature type="transmembrane region" description="Helical" evidence="7">
    <location>
        <begin position="120"/>
        <end position="140"/>
    </location>
</feature>
<dbReference type="Gene3D" id="1.20.1250.20">
    <property type="entry name" value="MFS general substrate transporter like domains"/>
    <property type="match status" value="1"/>
</dbReference>
<dbReference type="InterPro" id="IPR005828">
    <property type="entry name" value="MFS_sugar_transport-like"/>
</dbReference>
<comment type="subcellular location">
    <subcellularLocation>
        <location evidence="1">Membrane</location>
        <topology evidence="1">Multi-pass membrane protein</topology>
    </subcellularLocation>
</comment>
<feature type="transmembrane region" description="Helical" evidence="7">
    <location>
        <begin position="277"/>
        <end position="296"/>
    </location>
</feature>
<gene>
    <name evidence="9" type="ORF">PUN28_017049</name>
</gene>
<keyword evidence="10" id="KW-1185">Reference proteome</keyword>
<dbReference type="PANTHER" id="PTHR23511:SF34">
    <property type="entry name" value="SYNAPTIC VESICLE GLYCOPROTEIN 2"/>
    <property type="match status" value="1"/>
</dbReference>
<evidence type="ECO:0000256" key="6">
    <source>
        <dbReference type="ARBA" id="ARBA00023136"/>
    </source>
</evidence>
<feature type="transmembrane region" description="Helical" evidence="7">
    <location>
        <begin position="48"/>
        <end position="66"/>
    </location>
</feature>
<keyword evidence="3" id="KW-0813">Transport</keyword>
<dbReference type="Proteomes" id="UP001430953">
    <property type="component" value="Unassembled WGS sequence"/>
</dbReference>
<dbReference type="InterPro" id="IPR020846">
    <property type="entry name" value="MFS_dom"/>
</dbReference>
<evidence type="ECO:0000256" key="7">
    <source>
        <dbReference type="SAM" id="Phobius"/>
    </source>
</evidence>
<dbReference type="PANTHER" id="PTHR23511">
    <property type="entry name" value="SYNAPTIC VESICLE GLYCOPROTEIN 2"/>
    <property type="match status" value="1"/>
</dbReference>
<evidence type="ECO:0000256" key="4">
    <source>
        <dbReference type="ARBA" id="ARBA00022692"/>
    </source>
</evidence>
<dbReference type="Pfam" id="PF00083">
    <property type="entry name" value="Sugar_tr"/>
    <property type="match status" value="1"/>
</dbReference>
<evidence type="ECO:0000259" key="8">
    <source>
        <dbReference type="PROSITE" id="PS50850"/>
    </source>
</evidence>
<reference evidence="9 10" key="1">
    <citation type="submission" date="2023-03" db="EMBL/GenBank/DDBJ databases">
        <title>High recombination rates correlate with genetic variation in Cardiocondyla obscurior ants.</title>
        <authorList>
            <person name="Errbii M."/>
        </authorList>
    </citation>
    <scope>NUCLEOTIDE SEQUENCE [LARGE SCALE GENOMIC DNA]</scope>
    <source>
        <strain evidence="9">Alpha-2009</strain>
        <tissue evidence="9">Whole body</tissue>
    </source>
</reference>
<feature type="transmembrane region" description="Helical" evidence="7">
    <location>
        <begin position="216"/>
        <end position="236"/>
    </location>
</feature>
<evidence type="ECO:0000256" key="1">
    <source>
        <dbReference type="ARBA" id="ARBA00004141"/>
    </source>
</evidence>